<reference evidence="2" key="1">
    <citation type="journal article" date="2023" name="PhytoFront">
        <title>Draft Genome Resources of Seven Strains of Tilletia horrida, Causal Agent of Kernel Smut of Rice.</title>
        <authorList>
            <person name="Khanal S."/>
            <person name="Antony Babu S."/>
            <person name="Zhou X.G."/>
        </authorList>
    </citation>
    <scope>NUCLEOTIDE SEQUENCE</scope>
    <source>
        <strain evidence="2">TX6</strain>
    </source>
</reference>
<keyword evidence="3" id="KW-1185">Reference proteome</keyword>
<sequence length="610" mass="65558">MGTIVNEQNQVINEEGLPFVDPVEPLPPTESGAADVATSSSRAHGLVLPFQRSAQDLKRSKADRKAWMNSIFDKLEAEEQVELAKEDQEVADVNVVAEALQGPVTAAEDEDSDDEAVPAAISTRQRGAATPSTSAASTSATASTSAPSSSFSGLRKGFLNSAPRSSPPITTPTARPSGKSPSSTAFKTAQVKERSPLRFQNLTISDDDSAAQVANQAQTSTSSNRAGNLNSEHLEEPAEEEGEEDHDEPELDEFDQNRPSTYEDDDDDDDDEEDDDDLDAEWDDEEGYNSDDLRDLAPDMEAEIDNAELAQMYAKAREGLLQSRALDEMRKSGSARSDAQGGEEFVPLNASIPDPSARSTSAGPRVSHFRASRLSRAVDDFGSLLQRKRTDGTQPTPSSVLHVERNPLLLVPDLAPIRYPKNGDASIIEPGVVVDNIELDGESDEDEQRLHEVMKARLDVLEQSGDSVAVFAKPVVERSEPKATVDVGEVGERRRPTVPIAAPAAGSSSSSSRQQNKAATAVSTPNSRPDRVPVPVRPKEEIVPDPYPVEPPPKQANDTSTPAKQVRFDATADEKPSGNSATAQGAAEAEPLKPKLSRFKARQLAQRGES</sequence>
<feature type="region of interest" description="Disordered" evidence="1">
    <location>
        <begin position="327"/>
        <end position="368"/>
    </location>
</feature>
<name>A0AAN6GUV3_9BASI</name>
<dbReference type="AlphaFoldDB" id="A0AAN6GUV3"/>
<evidence type="ECO:0008006" key="4">
    <source>
        <dbReference type="Google" id="ProtNLM"/>
    </source>
</evidence>
<evidence type="ECO:0000313" key="2">
    <source>
        <dbReference type="EMBL" id="KAK0556735.1"/>
    </source>
</evidence>
<dbReference type="Proteomes" id="UP001176517">
    <property type="component" value="Unassembled WGS sequence"/>
</dbReference>
<proteinExistence type="predicted"/>
<feature type="region of interest" description="Disordered" evidence="1">
    <location>
        <begin position="479"/>
        <end position="610"/>
    </location>
</feature>
<feature type="compositionally biased region" description="Acidic residues" evidence="1">
    <location>
        <begin position="107"/>
        <end position="116"/>
    </location>
</feature>
<feature type="compositionally biased region" description="Basic and acidic residues" evidence="1">
    <location>
        <begin position="566"/>
        <end position="576"/>
    </location>
</feature>
<organism evidence="2 3">
    <name type="scientific">Tilletia horrida</name>
    <dbReference type="NCBI Taxonomy" id="155126"/>
    <lineage>
        <taxon>Eukaryota</taxon>
        <taxon>Fungi</taxon>
        <taxon>Dikarya</taxon>
        <taxon>Basidiomycota</taxon>
        <taxon>Ustilaginomycotina</taxon>
        <taxon>Exobasidiomycetes</taxon>
        <taxon>Tilletiales</taxon>
        <taxon>Tilletiaceae</taxon>
        <taxon>Tilletia</taxon>
    </lineage>
</organism>
<feature type="compositionally biased region" description="Acidic residues" evidence="1">
    <location>
        <begin position="237"/>
        <end position="254"/>
    </location>
</feature>
<feature type="compositionally biased region" description="Polar residues" evidence="1">
    <location>
        <begin position="171"/>
        <end position="187"/>
    </location>
</feature>
<feature type="compositionally biased region" description="Polar residues" evidence="1">
    <location>
        <begin position="212"/>
        <end position="231"/>
    </location>
</feature>
<evidence type="ECO:0000313" key="3">
    <source>
        <dbReference type="Proteomes" id="UP001176517"/>
    </source>
</evidence>
<evidence type="ECO:0000256" key="1">
    <source>
        <dbReference type="SAM" id="MobiDB-lite"/>
    </source>
</evidence>
<feature type="compositionally biased region" description="Polar residues" evidence="1">
    <location>
        <begin position="513"/>
        <end position="527"/>
    </location>
</feature>
<feature type="compositionally biased region" description="Low complexity" evidence="1">
    <location>
        <begin position="128"/>
        <end position="150"/>
    </location>
</feature>
<gene>
    <name evidence="2" type="ORF">OC846_000923</name>
</gene>
<comment type="caution">
    <text evidence="2">The sequence shown here is derived from an EMBL/GenBank/DDBJ whole genome shotgun (WGS) entry which is preliminary data.</text>
</comment>
<dbReference type="EMBL" id="JAPDMZ010000011">
    <property type="protein sequence ID" value="KAK0556735.1"/>
    <property type="molecule type" value="Genomic_DNA"/>
</dbReference>
<accession>A0AAN6GUV3</accession>
<feature type="compositionally biased region" description="Acidic residues" evidence="1">
    <location>
        <begin position="262"/>
        <end position="289"/>
    </location>
</feature>
<protein>
    <recommendedName>
        <fullName evidence="4">DUF3835 domain-containing protein</fullName>
    </recommendedName>
</protein>
<feature type="region of interest" description="Disordered" evidence="1">
    <location>
        <begin position="101"/>
        <end position="302"/>
    </location>
</feature>
<feature type="compositionally biased region" description="Pro residues" evidence="1">
    <location>
        <begin position="545"/>
        <end position="554"/>
    </location>
</feature>